<dbReference type="AlphaFoldDB" id="A0AAV8Y3T8"/>
<protein>
    <submittedName>
        <fullName evidence="1">Uncharacterized protein</fullName>
    </submittedName>
</protein>
<sequence length="157" mass="18118">MHFFLVLTDMKDVIHICHIQVSAHEIKCKSGSYGCPLCPPDKFEPASAYYFFNHYKISHPDNILSTPEFLIDINEESENKFVYCKNNHIYIVYARVYVDDKSLTVNASNIVHKEQCTKVAQKVILRTLNKKLLIETKYQACSSLDNNLNAFRIPLSN</sequence>
<comment type="caution">
    <text evidence="1">The sequence shown here is derived from an EMBL/GenBank/DDBJ whole genome shotgun (WGS) entry which is preliminary data.</text>
</comment>
<proteinExistence type="predicted"/>
<organism evidence="1 2">
    <name type="scientific">Aromia moschata</name>
    <dbReference type="NCBI Taxonomy" id="1265417"/>
    <lineage>
        <taxon>Eukaryota</taxon>
        <taxon>Metazoa</taxon>
        <taxon>Ecdysozoa</taxon>
        <taxon>Arthropoda</taxon>
        <taxon>Hexapoda</taxon>
        <taxon>Insecta</taxon>
        <taxon>Pterygota</taxon>
        <taxon>Neoptera</taxon>
        <taxon>Endopterygota</taxon>
        <taxon>Coleoptera</taxon>
        <taxon>Polyphaga</taxon>
        <taxon>Cucujiformia</taxon>
        <taxon>Chrysomeloidea</taxon>
        <taxon>Cerambycidae</taxon>
        <taxon>Cerambycinae</taxon>
        <taxon>Callichromatini</taxon>
        <taxon>Aromia</taxon>
    </lineage>
</organism>
<reference evidence="1" key="1">
    <citation type="journal article" date="2023" name="Insect Mol. Biol.">
        <title>Genome sequencing provides insights into the evolution of gene families encoding plant cell wall-degrading enzymes in longhorned beetles.</title>
        <authorList>
            <person name="Shin N.R."/>
            <person name="Okamura Y."/>
            <person name="Kirsch R."/>
            <person name="Pauchet Y."/>
        </authorList>
    </citation>
    <scope>NUCLEOTIDE SEQUENCE</scope>
    <source>
        <strain evidence="1">AMC_N1</strain>
    </source>
</reference>
<gene>
    <name evidence="1" type="ORF">NQ318_001635</name>
</gene>
<accession>A0AAV8Y3T8</accession>
<evidence type="ECO:0000313" key="2">
    <source>
        <dbReference type="Proteomes" id="UP001162162"/>
    </source>
</evidence>
<keyword evidence="2" id="KW-1185">Reference proteome</keyword>
<evidence type="ECO:0000313" key="1">
    <source>
        <dbReference type="EMBL" id="KAJ8945169.1"/>
    </source>
</evidence>
<name>A0AAV8Y3T8_9CUCU</name>
<dbReference type="Proteomes" id="UP001162162">
    <property type="component" value="Unassembled WGS sequence"/>
</dbReference>
<dbReference type="EMBL" id="JAPWTK010000227">
    <property type="protein sequence ID" value="KAJ8945169.1"/>
    <property type="molecule type" value="Genomic_DNA"/>
</dbReference>